<evidence type="ECO:0000313" key="2">
    <source>
        <dbReference type="Proteomes" id="UP000198034"/>
    </source>
</evidence>
<dbReference type="Proteomes" id="UP000198034">
    <property type="component" value="Unassembled WGS sequence"/>
</dbReference>
<organism evidence="1 2">
    <name type="scientific">Flavobacterium columnare</name>
    <dbReference type="NCBI Taxonomy" id="996"/>
    <lineage>
        <taxon>Bacteria</taxon>
        <taxon>Pseudomonadati</taxon>
        <taxon>Bacteroidota</taxon>
        <taxon>Flavobacteriia</taxon>
        <taxon>Flavobacteriales</taxon>
        <taxon>Flavobacteriaceae</taxon>
        <taxon>Flavobacterium</taxon>
    </lineage>
</organism>
<reference evidence="1 2" key="1">
    <citation type="journal article" date="2017" name="Infect. Genet. Evol.">
        <title>Comparative genome analysis of fish pathogen Flavobacterium columnare reveals extensive sequence diversity within the species.</title>
        <authorList>
            <person name="Kayansamruaj P."/>
            <person name="Dong H.T."/>
            <person name="Hirono I."/>
            <person name="Kondo H."/>
            <person name="Senapin S."/>
            <person name="Rodkhum C."/>
        </authorList>
    </citation>
    <scope>NUCLEOTIDE SEQUENCE [LARGE SCALE GENOMIC DNA]</scope>
    <source>
        <strain evidence="1 2">1214</strain>
    </source>
</reference>
<proteinExistence type="predicted"/>
<evidence type="ECO:0000313" key="1">
    <source>
        <dbReference type="EMBL" id="OWP74428.1"/>
    </source>
</evidence>
<name>A0A246G7F9_9FLAO</name>
<protein>
    <submittedName>
        <fullName evidence="1">Uncharacterized protein</fullName>
    </submittedName>
</protein>
<accession>A0A246G7F9</accession>
<sequence length="227" mass="26327">MKKKSIIILSMFCFVLLESCNSQTKKNQTKSEKPDMEEPSIKEIDLLNLKYIEKITDILKSSNLDLKEGQETDAPTIFGYKKFESKSSKILKISNKNLSKGDNKLILHYNEENNVVKLLQIFIYTEDEQKGIIEILNSNLGKTTYQTEKKGNVQDVINGELVDTNVKYREKISCWEKNNIIYFCSYKTYSNNKNELVLFCFNKNDKDILEFIASFGSPYIKDSFSKK</sequence>
<gene>
    <name evidence="1" type="ORF">BWK62_14335</name>
</gene>
<dbReference type="EMBL" id="MTCY01000071">
    <property type="protein sequence ID" value="OWP74428.1"/>
    <property type="molecule type" value="Genomic_DNA"/>
</dbReference>
<comment type="caution">
    <text evidence="1">The sequence shown here is derived from an EMBL/GenBank/DDBJ whole genome shotgun (WGS) entry which is preliminary data.</text>
</comment>
<dbReference type="AlphaFoldDB" id="A0A246G7F9"/>